<accession>A0A7S7LWH6</accession>
<sequence>MFGTNKELTEDEKLKLQIKNFDRDALEEKFFSLFNKYKTLITEKSEAEKLKQEEPKPIIEVKKEIVKTIDFSISKNAKRQRYLHKKYADNERILNGILNIYLDTNDKDLFEYLSKINKELELKEQTNQ</sequence>
<dbReference type="EMBL" id="CP054492">
    <property type="protein sequence ID" value="QOY52748.1"/>
    <property type="molecule type" value="Genomic_DNA"/>
</dbReference>
<evidence type="ECO:0000313" key="2">
    <source>
        <dbReference type="Proteomes" id="UP000593994"/>
    </source>
</evidence>
<dbReference type="KEGG" id="sbal:HUE88_03420"/>
<dbReference type="AlphaFoldDB" id="A0A7S7LWH6"/>
<evidence type="ECO:0000313" key="1">
    <source>
        <dbReference type="EMBL" id="QOY52748.1"/>
    </source>
</evidence>
<reference evidence="1 2" key="1">
    <citation type="submission" date="2020-05" db="EMBL/GenBank/DDBJ databases">
        <title>Sulfurimonas marisnigri, sp. nov., and Sulfurimonas baltica, sp. nov., manganese oxide reducing chemolithoautotrophs of the class Epsilonproteobacteria isolated from the pelagic redoxclines of the Black and Baltic Seas and emended description of the genus Sulfurimonas.</title>
        <authorList>
            <person name="Henkel J.V."/>
            <person name="Laudan C."/>
            <person name="Werner J."/>
            <person name="Neu T."/>
            <person name="Plewe S."/>
            <person name="Sproer C."/>
            <person name="Bunk B."/>
            <person name="Schulz-Vogt H.N."/>
        </authorList>
    </citation>
    <scope>NUCLEOTIDE SEQUENCE [LARGE SCALE GENOMIC DNA]</scope>
    <source>
        <strain evidence="1 2">GD2</strain>
    </source>
</reference>
<protein>
    <submittedName>
        <fullName evidence="1">Uncharacterized protein</fullName>
    </submittedName>
</protein>
<organism evidence="1 2">
    <name type="scientific">Candidatus Sulfurimonas baltica</name>
    <dbReference type="NCBI Taxonomy" id="2740404"/>
    <lineage>
        <taxon>Bacteria</taxon>
        <taxon>Pseudomonadati</taxon>
        <taxon>Campylobacterota</taxon>
        <taxon>Epsilonproteobacteria</taxon>
        <taxon>Campylobacterales</taxon>
        <taxon>Sulfurimonadaceae</taxon>
        <taxon>Sulfurimonas</taxon>
    </lineage>
</organism>
<dbReference type="RefSeq" id="WP_194371088.1">
    <property type="nucleotide sequence ID" value="NZ_CP054492.1"/>
</dbReference>
<keyword evidence="2" id="KW-1185">Reference proteome</keyword>
<dbReference type="Proteomes" id="UP000593994">
    <property type="component" value="Chromosome"/>
</dbReference>
<gene>
    <name evidence="1" type="ORF">HUE88_03420</name>
</gene>
<proteinExistence type="predicted"/>
<name>A0A7S7LWH6_9BACT</name>